<name>A0A431W4S1_9BACI</name>
<keyword evidence="2 3" id="KW-0802">TPR repeat</keyword>
<evidence type="ECO:0000256" key="1">
    <source>
        <dbReference type="ARBA" id="ARBA00022737"/>
    </source>
</evidence>
<dbReference type="PANTHER" id="PTHR44943:SF5">
    <property type="entry name" value="BLL7697 PROTEIN"/>
    <property type="match status" value="1"/>
</dbReference>
<keyword evidence="1" id="KW-0677">Repeat</keyword>
<dbReference type="InterPro" id="IPR019734">
    <property type="entry name" value="TPR_rpt"/>
</dbReference>
<comment type="caution">
    <text evidence="4">The sequence shown here is derived from an EMBL/GenBank/DDBJ whole genome shotgun (WGS) entry which is preliminary data.</text>
</comment>
<dbReference type="OrthoDB" id="2080803at2"/>
<dbReference type="Proteomes" id="UP000271374">
    <property type="component" value="Unassembled WGS sequence"/>
</dbReference>
<keyword evidence="5" id="KW-1185">Reference proteome</keyword>
<dbReference type="Pfam" id="PF14559">
    <property type="entry name" value="TPR_19"/>
    <property type="match status" value="1"/>
</dbReference>
<protein>
    <submittedName>
        <fullName evidence="4">Tetratricopeptide repeat protein</fullName>
    </submittedName>
</protein>
<dbReference type="Gene3D" id="1.25.40.10">
    <property type="entry name" value="Tetratricopeptide repeat domain"/>
    <property type="match status" value="3"/>
</dbReference>
<evidence type="ECO:0000313" key="5">
    <source>
        <dbReference type="Proteomes" id="UP000271374"/>
    </source>
</evidence>
<dbReference type="AlphaFoldDB" id="A0A431W4S1"/>
<dbReference type="SUPFAM" id="SSF48452">
    <property type="entry name" value="TPR-like"/>
    <property type="match status" value="2"/>
</dbReference>
<feature type="repeat" description="TPR" evidence="3">
    <location>
        <begin position="373"/>
        <end position="406"/>
    </location>
</feature>
<dbReference type="Pfam" id="PF13424">
    <property type="entry name" value="TPR_12"/>
    <property type="match status" value="1"/>
</dbReference>
<dbReference type="Pfam" id="PF13429">
    <property type="entry name" value="TPR_15"/>
    <property type="match status" value="1"/>
</dbReference>
<dbReference type="SMART" id="SM00028">
    <property type="entry name" value="TPR"/>
    <property type="match status" value="9"/>
</dbReference>
<feature type="repeat" description="TPR" evidence="3">
    <location>
        <begin position="170"/>
        <end position="203"/>
    </location>
</feature>
<evidence type="ECO:0000256" key="3">
    <source>
        <dbReference type="PROSITE-ProRule" id="PRU00339"/>
    </source>
</evidence>
<dbReference type="InterPro" id="IPR011990">
    <property type="entry name" value="TPR-like_helical_dom_sf"/>
</dbReference>
<dbReference type="PANTHER" id="PTHR44943">
    <property type="entry name" value="CELLULOSE SYNTHASE OPERON PROTEIN C"/>
    <property type="match status" value="1"/>
</dbReference>
<organism evidence="4 5">
    <name type="scientific">Bacillus yapensis</name>
    <dbReference type="NCBI Taxonomy" id="2492960"/>
    <lineage>
        <taxon>Bacteria</taxon>
        <taxon>Bacillati</taxon>
        <taxon>Bacillota</taxon>
        <taxon>Bacilli</taxon>
        <taxon>Bacillales</taxon>
        <taxon>Bacillaceae</taxon>
        <taxon>Bacillus</taxon>
    </lineage>
</organism>
<proteinExistence type="predicted"/>
<evidence type="ECO:0000313" key="4">
    <source>
        <dbReference type="EMBL" id="RTR30445.1"/>
    </source>
</evidence>
<gene>
    <name evidence="4" type="ORF">EKG37_13150</name>
</gene>
<dbReference type="InterPro" id="IPR051685">
    <property type="entry name" value="Ycf3/AcsC/BcsC/TPR_MFPF"/>
</dbReference>
<reference evidence="4 5" key="1">
    <citation type="submission" date="2018-12" db="EMBL/GenBank/DDBJ databases">
        <title>Bacillus yapensis draft genome sequence.</title>
        <authorList>
            <person name="Yu L."/>
            <person name="Xu X."/>
            <person name="Tang X."/>
        </authorList>
    </citation>
    <scope>NUCLEOTIDE SEQUENCE [LARGE SCALE GENOMIC DNA]</scope>
    <source>
        <strain evidence="4 5">XXST-01</strain>
    </source>
</reference>
<dbReference type="RefSeq" id="WP_126409118.1">
    <property type="nucleotide sequence ID" value="NZ_RXNT01000010.1"/>
</dbReference>
<feature type="repeat" description="TPR" evidence="3">
    <location>
        <begin position="32"/>
        <end position="65"/>
    </location>
</feature>
<dbReference type="PROSITE" id="PS50005">
    <property type="entry name" value="TPR"/>
    <property type="match status" value="4"/>
</dbReference>
<evidence type="ECO:0000256" key="2">
    <source>
        <dbReference type="ARBA" id="ARBA00022803"/>
    </source>
</evidence>
<feature type="repeat" description="TPR" evidence="3">
    <location>
        <begin position="271"/>
        <end position="304"/>
    </location>
</feature>
<accession>A0A431W4S1</accession>
<sequence>MDKINKIITLLENGQHEEALAGYEKILKNGTNDERLLLGEELFQYGFLEEAKKLFERLLEAYPEEGEILVNLAEISIEQGQEDEALQTLNKIHEDDPSYPQSLLLQADLYQMEGLYEVSEQKLLQAKSTLPDEFIIDFALGELYMEQGRFIEAIRAYDKVLPVEVEIAGVNVHQRLGDAYSAGGAFEEALTHYEKALEDSLEINTLFHYALTAYQAGMNKTAIEKFTELKELDPEYHSLYLYLAKSYEREEDLENSFQAIQEGLRYDEYNKDLSFYAGKIALKLGNEEEAENQFRQALVLDPEFIEAALTLNKLLLHQERYEDVLEIIELFNENDIEEPQLIWDEAVALQHLEKYSEALNKYQLAYNSLKNDLDFLSDYGYFLMEEGKREEAIEIFSMLLKKDPSNEEYEETLQRLSEQLY</sequence>
<dbReference type="EMBL" id="RXNT01000010">
    <property type="protein sequence ID" value="RTR30445.1"/>
    <property type="molecule type" value="Genomic_DNA"/>
</dbReference>